<feature type="transmembrane region" description="Helical" evidence="1">
    <location>
        <begin position="7"/>
        <end position="24"/>
    </location>
</feature>
<evidence type="ECO:0008006" key="4">
    <source>
        <dbReference type="Google" id="ProtNLM"/>
    </source>
</evidence>
<protein>
    <recommendedName>
        <fullName evidence="4">DUF5518 domain-containing protein</fullName>
    </recommendedName>
</protein>
<proteinExistence type="predicted"/>
<dbReference type="KEGG" id="hae:halTADL_2818"/>
<keyword evidence="3" id="KW-1185">Reference proteome</keyword>
<dbReference type="AlphaFoldDB" id="A0A1H6WC23"/>
<evidence type="ECO:0000256" key="1">
    <source>
        <dbReference type="SAM" id="Phobius"/>
    </source>
</evidence>
<organism evidence="2 3">
    <name type="scientific">Halohasta litchfieldiae</name>
    <dbReference type="NCBI Taxonomy" id="1073996"/>
    <lineage>
        <taxon>Archaea</taxon>
        <taxon>Methanobacteriati</taxon>
        <taxon>Methanobacteriota</taxon>
        <taxon>Stenosarchaea group</taxon>
        <taxon>Halobacteria</taxon>
        <taxon>Halobacteriales</taxon>
        <taxon>Haloferacaceae</taxon>
        <taxon>Halohasta</taxon>
    </lineage>
</organism>
<dbReference type="InterPro" id="IPR040493">
    <property type="entry name" value="DUF5518"/>
</dbReference>
<keyword evidence="1" id="KW-0472">Membrane</keyword>
<feature type="transmembrane region" description="Helical" evidence="1">
    <location>
        <begin position="56"/>
        <end position="81"/>
    </location>
</feature>
<sequence length="119" mass="11220">MTNWRAVGIGFVVMVIAGVLATGAPIVGHIGAGIIGGLAAGYVAGGSLTSGAWHGLLAGSIAGVVLTIIFAIVVGVFGLFAGPLGGALGFGGVLVGGLVVTFIFAVDSALAGALGAVFA</sequence>
<name>A0A1H6WC23_9EURY</name>
<dbReference type="Proteomes" id="UP000198888">
    <property type="component" value="Unassembled WGS sequence"/>
</dbReference>
<gene>
    <name evidence="2" type="ORF">SAMN05444271_12231</name>
</gene>
<accession>A0A2H4Q584</accession>
<dbReference type="EMBL" id="FNYR01000022">
    <property type="protein sequence ID" value="SEJ11597.1"/>
    <property type="molecule type" value="Genomic_DNA"/>
</dbReference>
<feature type="transmembrane region" description="Helical" evidence="1">
    <location>
        <begin position="93"/>
        <end position="118"/>
    </location>
</feature>
<accession>A0A1H6WC23</accession>
<keyword evidence="1" id="KW-1133">Transmembrane helix</keyword>
<dbReference type="GeneID" id="35003591"/>
<dbReference type="Pfam" id="PF17647">
    <property type="entry name" value="DUF5518"/>
    <property type="match status" value="1"/>
</dbReference>
<reference evidence="2 3" key="1">
    <citation type="submission" date="2016-10" db="EMBL/GenBank/DDBJ databases">
        <authorList>
            <person name="de Groot N.N."/>
        </authorList>
    </citation>
    <scope>NUCLEOTIDE SEQUENCE [LARGE SCALE GENOMIC DNA]</scope>
    <source>
        <strain evidence="2 3">DSM 22187</strain>
    </source>
</reference>
<evidence type="ECO:0000313" key="3">
    <source>
        <dbReference type="Proteomes" id="UP000198888"/>
    </source>
</evidence>
<keyword evidence="1" id="KW-0812">Transmembrane</keyword>
<dbReference type="RefSeq" id="WP_089673211.1">
    <property type="nucleotide sequence ID" value="NZ_CP024845.1"/>
</dbReference>
<evidence type="ECO:0000313" key="2">
    <source>
        <dbReference type="EMBL" id="SEJ11597.1"/>
    </source>
</evidence>